<dbReference type="RefSeq" id="WP_338294460.1">
    <property type="nucleotide sequence ID" value="NZ_AP027272.1"/>
</dbReference>
<dbReference type="Gene3D" id="2.30.30.40">
    <property type="entry name" value="SH3 Domains"/>
    <property type="match status" value="1"/>
</dbReference>
<evidence type="ECO:0000313" key="6">
    <source>
        <dbReference type="Proteomes" id="UP001333710"/>
    </source>
</evidence>
<evidence type="ECO:0000256" key="3">
    <source>
        <dbReference type="ARBA" id="ARBA00022490"/>
    </source>
</evidence>
<dbReference type="Proteomes" id="UP001333710">
    <property type="component" value="Chromosome"/>
</dbReference>
<dbReference type="InterPro" id="IPR039315">
    <property type="entry name" value="CheW"/>
</dbReference>
<evidence type="ECO:0000256" key="1">
    <source>
        <dbReference type="ARBA" id="ARBA00004496"/>
    </source>
</evidence>
<dbReference type="GO" id="GO:0007165">
    <property type="term" value="P:signal transduction"/>
    <property type="evidence" value="ECO:0007669"/>
    <property type="project" value="InterPro"/>
</dbReference>
<organism evidence="5 6">
    <name type="scientific">Planctobacterium marinum</name>
    <dbReference type="NCBI Taxonomy" id="1631968"/>
    <lineage>
        <taxon>Bacteria</taxon>
        <taxon>Pseudomonadati</taxon>
        <taxon>Pseudomonadota</taxon>
        <taxon>Gammaproteobacteria</taxon>
        <taxon>Alteromonadales</taxon>
        <taxon>Alteromonadaceae</taxon>
        <taxon>Planctobacterium</taxon>
    </lineage>
</organism>
<dbReference type="Gene3D" id="2.40.50.180">
    <property type="entry name" value="CheA-289, Domain 4"/>
    <property type="match status" value="1"/>
</dbReference>
<evidence type="ECO:0000313" key="5">
    <source>
        <dbReference type="EMBL" id="BDX08388.1"/>
    </source>
</evidence>
<keyword evidence="3" id="KW-0963">Cytoplasm</keyword>
<dbReference type="PANTHER" id="PTHR22617:SF45">
    <property type="entry name" value="CHEMOTAXIS PROTEIN CHEW"/>
    <property type="match status" value="1"/>
</dbReference>
<dbReference type="GO" id="GO:0006935">
    <property type="term" value="P:chemotaxis"/>
    <property type="evidence" value="ECO:0007669"/>
    <property type="project" value="InterPro"/>
</dbReference>
<dbReference type="SMART" id="SM00260">
    <property type="entry name" value="CheW"/>
    <property type="match status" value="1"/>
</dbReference>
<proteinExistence type="predicted"/>
<evidence type="ECO:0000259" key="4">
    <source>
        <dbReference type="PROSITE" id="PS50851"/>
    </source>
</evidence>
<protein>
    <recommendedName>
        <fullName evidence="2">Chemotaxis protein CheW</fullName>
    </recommendedName>
</protein>
<sequence>MTVSAEQEIISAEEHDDDQMEKAEWLSFKLAGLDYAVDILRVQEIRVWQASTRIPYSPAYVNGLINLRGAIVPIVDLRMRLGLDYREYDEETVTLIMDVEFPEGAKTIGIVVDAISEVIQTNADNSQLSADFDLTIDQAFVSGIADVGEKMIILLNVDTLLRLDI</sequence>
<keyword evidence="6" id="KW-1185">Reference proteome</keyword>
<gene>
    <name evidence="5" type="primary">cheW_2</name>
    <name evidence="5" type="ORF">MACH26_39090</name>
</gene>
<dbReference type="PROSITE" id="PS50851">
    <property type="entry name" value="CHEW"/>
    <property type="match status" value="1"/>
</dbReference>
<name>A0AA48KS99_9ALTE</name>
<accession>A0AA48KS99</accession>
<dbReference type="KEGG" id="pmaw:MACH26_39090"/>
<dbReference type="SUPFAM" id="SSF50341">
    <property type="entry name" value="CheW-like"/>
    <property type="match status" value="1"/>
</dbReference>
<dbReference type="AlphaFoldDB" id="A0AA48KS99"/>
<dbReference type="Pfam" id="PF01584">
    <property type="entry name" value="CheW"/>
    <property type="match status" value="1"/>
</dbReference>
<dbReference type="InterPro" id="IPR036061">
    <property type="entry name" value="CheW-like_dom_sf"/>
</dbReference>
<dbReference type="EMBL" id="AP027272">
    <property type="protein sequence ID" value="BDX08388.1"/>
    <property type="molecule type" value="Genomic_DNA"/>
</dbReference>
<dbReference type="InterPro" id="IPR002545">
    <property type="entry name" value="CheW-lke_dom"/>
</dbReference>
<dbReference type="GO" id="GO:0005829">
    <property type="term" value="C:cytosol"/>
    <property type="evidence" value="ECO:0007669"/>
    <property type="project" value="TreeGrafter"/>
</dbReference>
<reference evidence="5" key="1">
    <citation type="submission" date="2023-01" db="EMBL/GenBank/DDBJ databases">
        <title>Complete genome sequence of Planctobacterium marinum strain Dej080120_11.</title>
        <authorList>
            <person name="Ueki S."/>
            <person name="Maruyama F."/>
        </authorList>
    </citation>
    <scope>NUCLEOTIDE SEQUENCE</scope>
    <source>
        <strain evidence="5">Dej080120_11</strain>
    </source>
</reference>
<evidence type="ECO:0000256" key="2">
    <source>
        <dbReference type="ARBA" id="ARBA00021483"/>
    </source>
</evidence>
<feature type="domain" description="CheW-like" evidence="4">
    <location>
        <begin position="22"/>
        <end position="165"/>
    </location>
</feature>
<comment type="subcellular location">
    <subcellularLocation>
        <location evidence="1">Cytoplasm</location>
    </subcellularLocation>
</comment>
<dbReference type="PANTHER" id="PTHR22617">
    <property type="entry name" value="CHEMOTAXIS SENSOR HISTIDINE KINASE-RELATED"/>
    <property type="match status" value="1"/>
</dbReference>